<dbReference type="InterPro" id="IPR009051">
    <property type="entry name" value="Helical_ferredxn"/>
</dbReference>
<keyword evidence="11" id="KW-1185">Reference proteome</keyword>
<dbReference type="InterPro" id="IPR023753">
    <property type="entry name" value="FAD/NAD-binding_dom"/>
</dbReference>
<dbReference type="GO" id="GO:0046872">
    <property type="term" value="F:metal ion binding"/>
    <property type="evidence" value="ECO:0007669"/>
    <property type="project" value="UniProtKB-KW"/>
</dbReference>
<comment type="cofactor">
    <cofactor evidence="1">
        <name>[4Fe-4S] cluster</name>
        <dbReference type="ChEBI" id="CHEBI:49883"/>
    </cofactor>
</comment>
<keyword evidence="6" id="KW-0408">Iron</keyword>
<organism evidence="10 11">
    <name type="scientific">Ruegeria marisrubri</name>
    <dbReference type="NCBI Taxonomy" id="1685379"/>
    <lineage>
        <taxon>Bacteria</taxon>
        <taxon>Pseudomonadati</taxon>
        <taxon>Pseudomonadota</taxon>
        <taxon>Alphaproteobacteria</taxon>
        <taxon>Rhodobacterales</taxon>
        <taxon>Roseobacteraceae</taxon>
        <taxon>Ruegeria</taxon>
    </lineage>
</organism>
<evidence type="ECO:0000256" key="3">
    <source>
        <dbReference type="ARBA" id="ARBA00022723"/>
    </source>
</evidence>
<evidence type="ECO:0000256" key="5">
    <source>
        <dbReference type="ARBA" id="ARBA00023002"/>
    </source>
</evidence>
<proteinExistence type="predicted"/>
<dbReference type="Gene3D" id="1.10.1060.10">
    <property type="entry name" value="Alpha-helical ferredoxin"/>
    <property type="match status" value="1"/>
</dbReference>
<evidence type="ECO:0000256" key="2">
    <source>
        <dbReference type="ARBA" id="ARBA00022485"/>
    </source>
</evidence>
<dbReference type="Pfam" id="PF07992">
    <property type="entry name" value="Pyr_redox_2"/>
    <property type="match status" value="1"/>
</dbReference>
<keyword evidence="7" id="KW-0411">Iron-sulfur</keyword>
<evidence type="ECO:0000256" key="4">
    <source>
        <dbReference type="ARBA" id="ARBA00022857"/>
    </source>
</evidence>
<feature type="domain" description="Dihydroprymidine dehydrogenase" evidence="9">
    <location>
        <begin position="25"/>
        <end position="136"/>
    </location>
</feature>
<dbReference type="NCBIfam" id="TIGR01318">
    <property type="entry name" value="gltD_gamma_fam"/>
    <property type="match status" value="1"/>
</dbReference>
<dbReference type="Pfam" id="PF14691">
    <property type="entry name" value="Fer4_20"/>
    <property type="match status" value="1"/>
</dbReference>
<dbReference type="GO" id="GO:0016491">
    <property type="term" value="F:oxidoreductase activity"/>
    <property type="evidence" value="ECO:0007669"/>
    <property type="project" value="UniProtKB-KW"/>
</dbReference>
<dbReference type="SUPFAM" id="SSF46548">
    <property type="entry name" value="alpha-helical ferredoxin"/>
    <property type="match status" value="1"/>
</dbReference>
<keyword evidence="5" id="KW-0560">Oxidoreductase</keyword>
<dbReference type="InterPro" id="IPR028261">
    <property type="entry name" value="DPD_II"/>
</dbReference>
<dbReference type="PANTHER" id="PTHR42783">
    <property type="entry name" value="GLUTAMATE SYNTHASE [NADPH] SMALL CHAIN"/>
    <property type="match status" value="1"/>
</dbReference>
<evidence type="ECO:0000256" key="6">
    <source>
        <dbReference type="ARBA" id="ARBA00023004"/>
    </source>
</evidence>
<comment type="caution">
    <text evidence="10">The sequence shown here is derived from an EMBL/GenBank/DDBJ whole genome shotgun (WGS) entry which is preliminary data.</text>
</comment>
<dbReference type="AlphaFoldDB" id="A0A0X3TQV2"/>
<keyword evidence="2" id="KW-0004">4Fe-4S</keyword>
<feature type="domain" description="FAD/NAD(P)-binding" evidence="8">
    <location>
        <begin position="151"/>
        <end position="457"/>
    </location>
</feature>
<dbReference type="STRING" id="1685379.AVO45_09150"/>
<protein>
    <submittedName>
        <fullName evidence="10">Dihydropyrimidine dehydrogenase</fullName>
    </submittedName>
</protein>
<dbReference type="PRINTS" id="PR00419">
    <property type="entry name" value="ADXRDTASE"/>
</dbReference>
<name>A0A0X3TQV2_9RHOB</name>
<evidence type="ECO:0000256" key="1">
    <source>
        <dbReference type="ARBA" id="ARBA00001966"/>
    </source>
</evidence>
<evidence type="ECO:0000313" key="11">
    <source>
        <dbReference type="Proteomes" id="UP000053791"/>
    </source>
</evidence>
<dbReference type="GO" id="GO:0051539">
    <property type="term" value="F:4 iron, 4 sulfur cluster binding"/>
    <property type="evidence" value="ECO:0007669"/>
    <property type="project" value="UniProtKB-KW"/>
</dbReference>
<evidence type="ECO:0000259" key="9">
    <source>
        <dbReference type="Pfam" id="PF14691"/>
    </source>
</evidence>
<dbReference type="Gene3D" id="3.50.50.60">
    <property type="entry name" value="FAD/NAD(P)-binding domain"/>
    <property type="match status" value="1"/>
</dbReference>
<evidence type="ECO:0000256" key="7">
    <source>
        <dbReference type="ARBA" id="ARBA00023014"/>
    </source>
</evidence>
<dbReference type="SUPFAM" id="SSF51971">
    <property type="entry name" value="Nucleotide-binding domain"/>
    <property type="match status" value="1"/>
</dbReference>
<keyword evidence="3" id="KW-0479">Metal-binding</keyword>
<evidence type="ECO:0000313" key="10">
    <source>
        <dbReference type="EMBL" id="KUJ78114.1"/>
    </source>
</evidence>
<dbReference type="RefSeq" id="WP_068347295.1">
    <property type="nucleotide sequence ID" value="NZ_LQBQ01000023.1"/>
</dbReference>
<keyword evidence="4" id="KW-0521">NADP</keyword>
<dbReference type="Proteomes" id="UP000053791">
    <property type="component" value="Unassembled WGS sequence"/>
</dbReference>
<dbReference type="FunFam" id="3.50.50.60:FF:000041">
    <property type="entry name" value="Glutamate synthase, small subunit"/>
    <property type="match status" value="1"/>
</dbReference>
<accession>A0A0X3TQV2</accession>
<dbReference type="OrthoDB" id="9803192at2"/>
<reference evidence="10 11" key="1">
    <citation type="submission" date="2015-12" db="EMBL/GenBank/DDBJ databases">
        <authorList>
            <person name="Shamseldin A."/>
            <person name="Moawad H."/>
            <person name="Abd El-Rahim W.M."/>
            <person name="Sadowsky M.J."/>
        </authorList>
    </citation>
    <scope>NUCLEOTIDE SEQUENCE [LARGE SCALE GENOMIC DNA]</scope>
    <source>
        <strain evidence="10 11">ZGT118</strain>
    </source>
</reference>
<dbReference type="InterPro" id="IPR006006">
    <property type="entry name" value="GltD-like"/>
</dbReference>
<dbReference type="InterPro" id="IPR036188">
    <property type="entry name" value="FAD/NAD-bd_sf"/>
</dbReference>
<gene>
    <name evidence="10" type="ORF">AVO45_09150</name>
</gene>
<dbReference type="PANTHER" id="PTHR42783:SF3">
    <property type="entry name" value="GLUTAMATE SYNTHASE [NADPH] SMALL CHAIN-RELATED"/>
    <property type="match status" value="1"/>
</dbReference>
<evidence type="ECO:0000259" key="8">
    <source>
        <dbReference type="Pfam" id="PF07992"/>
    </source>
</evidence>
<sequence length="477" mass="51940">MAKQPMLKFVQIERDMPEKRAAEARKQDFDEIYAEFAAAKAAEQASRCSQCGVPYCQSHCPLHNNIPDWLRLTATGRLEEAYQTSQATNTFPEICGRICPQDRLCEGNCVIEQSGHGTVTIGSIEKYITDTAWENGWVKPVAPAVERSESVGIIGAGPGGLAAADMLRKAGIQVTVYDRYDRAGGLLTYGIPGFKLEKDVVMRRNELLQEGGVEFVLNCDVDAEKFAEIRARHDAVIIATGVYKSRDLAMPGSGLPGIEKAIDFLTASNRKSFGDEVEDFDNGRLNAKGKRVVVIGGGDTAMDCVRTSIRQGATSVKCLYRRDRANMPGSQREVQNAEEEGVIFEWLSAPKGFTGDDKVTGVMVQKMRLGQPDATGRQAPEVIEGADYVEEADLVIKALGFEPEDLPTMFGQPDLPVTRWGTINAAFQTGETKMDGVYAVGDIVRGASLVVWAIRDGRDCAQAIIERFGARAAVAAE</sequence>
<dbReference type="EMBL" id="LQBQ01000023">
    <property type="protein sequence ID" value="KUJ78114.1"/>
    <property type="molecule type" value="Genomic_DNA"/>
</dbReference>
<dbReference type="Gene3D" id="3.40.50.720">
    <property type="entry name" value="NAD(P)-binding Rossmann-like Domain"/>
    <property type="match status" value="1"/>
</dbReference>